<keyword evidence="3" id="KW-1185">Reference proteome</keyword>
<reference evidence="3" key="1">
    <citation type="journal article" date="2019" name="Int. J. Syst. Evol. Microbiol.">
        <title>The Global Catalogue of Microorganisms (GCM) 10K type strain sequencing project: providing services to taxonomists for standard genome sequencing and annotation.</title>
        <authorList>
            <consortium name="The Broad Institute Genomics Platform"/>
            <consortium name="The Broad Institute Genome Sequencing Center for Infectious Disease"/>
            <person name="Wu L."/>
            <person name="Ma J."/>
        </authorList>
    </citation>
    <scope>NUCLEOTIDE SEQUENCE [LARGE SCALE GENOMIC DNA]</scope>
    <source>
        <strain evidence="3">JCM 12607</strain>
    </source>
</reference>
<proteinExistence type="predicted"/>
<protein>
    <submittedName>
        <fullName evidence="2">Uncharacterized protein</fullName>
    </submittedName>
</protein>
<dbReference type="SUPFAM" id="SSF89372">
    <property type="entry name" value="Fucose-specific lectin"/>
    <property type="match status" value="1"/>
</dbReference>
<name>A0ABW2WVD0_9ACTN</name>
<feature type="region of interest" description="Disordered" evidence="1">
    <location>
        <begin position="1"/>
        <end position="20"/>
    </location>
</feature>
<dbReference type="EMBL" id="JBHTGL010000008">
    <property type="protein sequence ID" value="MFD0624252.1"/>
    <property type="molecule type" value="Genomic_DNA"/>
</dbReference>
<organism evidence="2 3">
    <name type="scientific">Streptomyces sanglieri</name>
    <dbReference type="NCBI Taxonomy" id="193460"/>
    <lineage>
        <taxon>Bacteria</taxon>
        <taxon>Bacillati</taxon>
        <taxon>Actinomycetota</taxon>
        <taxon>Actinomycetes</taxon>
        <taxon>Kitasatosporales</taxon>
        <taxon>Streptomycetaceae</taxon>
        <taxon>Streptomyces</taxon>
    </lineage>
</organism>
<comment type="caution">
    <text evidence="2">The sequence shown here is derived from an EMBL/GenBank/DDBJ whole genome shotgun (WGS) entry which is preliminary data.</text>
</comment>
<sequence>MRSTSPREAKQRDEPAAEASARLDRALGGPWLLTGHDGRLTAYVHVEGAVLRWTESAPGGPRWTGPDVLPAKDIERLTVVQGQNRYAHLLGRRVRPRADGWTNVDVMYATQYQTGRPVTQWRSLGNPFKEIDKAVETGVPAAAVAGDGALHVCVPTGPGGVALRREDKRGRWEAWTQLQVSGGTDGPVPAATSSGLVEVLVPTRTAALRLRQPEPGGALARGYDVAVPPLPGSVTALETAPGRLTYYLTDARGTGVVAVREGSWPLPLGGNPADGRIAAVRTTVDGFDCTVLAVRGADGTVHLGVCATEGEQAGFWWTGTGMSCAGDPALAADGRGRAVVAALGVDGALVVARQEDGQGLTLGDWSRV</sequence>
<evidence type="ECO:0000256" key="1">
    <source>
        <dbReference type="SAM" id="MobiDB-lite"/>
    </source>
</evidence>
<evidence type="ECO:0000313" key="2">
    <source>
        <dbReference type="EMBL" id="MFD0624252.1"/>
    </source>
</evidence>
<dbReference type="Proteomes" id="UP001596915">
    <property type="component" value="Unassembled WGS sequence"/>
</dbReference>
<accession>A0ABW2WVD0</accession>
<gene>
    <name evidence="2" type="ORF">ACFQ2K_17230</name>
</gene>
<evidence type="ECO:0000313" key="3">
    <source>
        <dbReference type="Proteomes" id="UP001596915"/>
    </source>
</evidence>